<evidence type="ECO:0000256" key="1">
    <source>
        <dbReference type="SAM" id="MobiDB-lite"/>
    </source>
</evidence>
<gene>
    <name evidence="3" type="ORF">PEX2_004540</name>
</gene>
<accession>A0A0A2KD53</accession>
<dbReference type="Pfam" id="PF22980">
    <property type="entry name" value="Myb_DNA-bind_8"/>
    <property type="match status" value="1"/>
</dbReference>
<evidence type="ECO:0000313" key="4">
    <source>
        <dbReference type="Proteomes" id="UP000030143"/>
    </source>
</evidence>
<feature type="domain" description="Myb-like DNA-binding" evidence="2">
    <location>
        <begin position="24"/>
        <end position="68"/>
    </location>
</feature>
<dbReference type="AlphaFoldDB" id="A0A0A2KD53"/>
<dbReference type="PhylomeDB" id="A0A0A2KD53"/>
<dbReference type="RefSeq" id="XP_016598787.1">
    <property type="nucleotide sequence ID" value="XM_016737731.1"/>
</dbReference>
<name>A0A0A2KD53_PENEN</name>
<sequence length="105" mass="11802">MTPTNMPQLKKALGKRGRAPVSFDKNHEFLLRCITQSAVRIDYAAVAECEGISVKQAQWRFYRLKTQISSQENATDDADTEAKKQGRGQKDNKDNKDGSDAKQNN</sequence>
<dbReference type="HOGENOM" id="CLU_2307005_0_0_1"/>
<feature type="region of interest" description="Disordered" evidence="1">
    <location>
        <begin position="68"/>
        <end position="105"/>
    </location>
</feature>
<evidence type="ECO:0000259" key="2">
    <source>
        <dbReference type="Pfam" id="PF22980"/>
    </source>
</evidence>
<protein>
    <recommendedName>
        <fullName evidence="2">Myb-like DNA-binding domain-containing protein</fullName>
    </recommendedName>
</protein>
<dbReference type="EMBL" id="JQFZ01000155">
    <property type="protein sequence ID" value="KGO57099.1"/>
    <property type="molecule type" value="Genomic_DNA"/>
</dbReference>
<dbReference type="GeneID" id="27673150"/>
<comment type="caution">
    <text evidence="3">The sequence shown here is derived from an EMBL/GenBank/DDBJ whole genome shotgun (WGS) entry which is preliminary data.</text>
</comment>
<feature type="compositionally biased region" description="Basic and acidic residues" evidence="1">
    <location>
        <begin position="80"/>
        <end position="105"/>
    </location>
</feature>
<dbReference type="Proteomes" id="UP000030143">
    <property type="component" value="Unassembled WGS sequence"/>
</dbReference>
<evidence type="ECO:0000313" key="3">
    <source>
        <dbReference type="EMBL" id="KGO57099.1"/>
    </source>
</evidence>
<dbReference type="InterPro" id="IPR054505">
    <property type="entry name" value="Myb_DNA-bind_8"/>
</dbReference>
<keyword evidence="4" id="KW-1185">Reference proteome</keyword>
<dbReference type="OrthoDB" id="4318382at2759"/>
<reference evidence="3 4" key="1">
    <citation type="journal article" date="2015" name="Mol. Plant Microbe Interact.">
        <title>Genome, transcriptome, and functional analyses of Penicillium expansum provide new insights into secondary metabolism and pathogenicity.</title>
        <authorList>
            <person name="Ballester A.R."/>
            <person name="Marcet-Houben M."/>
            <person name="Levin E."/>
            <person name="Sela N."/>
            <person name="Selma-Lazaro C."/>
            <person name="Carmona L."/>
            <person name="Wisniewski M."/>
            <person name="Droby S."/>
            <person name="Gonzalez-Candelas L."/>
            <person name="Gabaldon T."/>
        </authorList>
    </citation>
    <scope>NUCLEOTIDE SEQUENCE [LARGE SCALE GENOMIC DNA]</scope>
    <source>
        <strain evidence="3 4">MD-8</strain>
    </source>
</reference>
<organism evidence="3 4">
    <name type="scientific">Penicillium expansum</name>
    <name type="common">Blue mold rot fungus</name>
    <dbReference type="NCBI Taxonomy" id="27334"/>
    <lineage>
        <taxon>Eukaryota</taxon>
        <taxon>Fungi</taxon>
        <taxon>Dikarya</taxon>
        <taxon>Ascomycota</taxon>
        <taxon>Pezizomycotina</taxon>
        <taxon>Eurotiomycetes</taxon>
        <taxon>Eurotiomycetidae</taxon>
        <taxon>Eurotiales</taxon>
        <taxon>Aspergillaceae</taxon>
        <taxon>Penicillium</taxon>
    </lineage>
</organism>
<proteinExistence type="predicted"/>
<dbReference type="VEuPathDB" id="FungiDB:PEXP_027270"/>